<dbReference type="InterPro" id="IPR018356">
    <property type="entry name" value="Tscrpt_reg_HTH_DeoR_CS"/>
</dbReference>
<dbReference type="Pfam" id="PF00455">
    <property type="entry name" value="DeoRC"/>
    <property type="match status" value="1"/>
</dbReference>
<keyword evidence="3" id="KW-0804">Transcription</keyword>
<accession>A0A366EKX9</accession>
<evidence type="ECO:0000313" key="5">
    <source>
        <dbReference type="EMBL" id="RBP03018.1"/>
    </source>
</evidence>
<name>A0A366EKX9_9BACI</name>
<dbReference type="SMART" id="SM01134">
    <property type="entry name" value="DeoRC"/>
    <property type="match status" value="1"/>
</dbReference>
<dbReference type="RefSeq" id="WP_113970361.1">
    <property type="nucleotide sequence ID" value="NZ_QNRJ01000011.1"/>
</dbReference>
<dbReference type="PROSITE" id="PS00894">
    <property type="entry name" value="HTH_DEOR_1"/>
    <property type="match status" value="1"/>
</dbReference>
<dbReference type="SUPFAM" id="SSF46785">
    <property type="entry name" value="Winged helix' DNA-binding domain"/>
    <property type="match status" value="1"/>
</dbReference>
<dbReference type="GO" id="GO:0003700">
    <property type="term" value="F:DNA-binding transcription factor activity"/>
    <property type="evidence" value="ECO:0007669"/>
    <property type="project" value="InterPro"/>
</dbReference>
<dbReference type="GO" id="GO:0003677">
    <property type="term" value="F:DNA binding"/>
    <property type="evidence" value="ECO:0007669"/>
    <property type="project" value="UniProtKB-KW"/>
</dbReference>
<keyword evidence="1" id="KW-0805">Transcription regulation</keyword>
<dbReference type="Proteomes" id="UP000252118">
    <property type="component" value="Unassembled WGS sequence"/>
</dbReference>
<dbReference type="InterPro" id="IPR036390">
    <property type="entry name" value="WH_DNA-bd_sf"/>
</dbReference>
<dbReference type="EMBL" id="QNRJ01000011">
    <property type="protein sequence ID" value="RBP03018.1"/>
    <property type="molecule type" value="Genomic_DNA"/>
</dbReference>
<dbReference type="PANTHER" id="PTHR30363">
    <property type="entry name" value="HTH-TYPE TRANSCRIPTIONAL REGULATOR SRLR-RELATED"/>
    <property type="match status" value="1"/>
</dbReference>
<dbReference type="InterPro" id="IPR036388">
    <property type="entry name" value="WH-like_DNA-bd_sf"/>
</dbReference>
<feature type="domain" description="HTH deoR-type" evidence="4">
    <location>
        <begin position="5"/>
        <end position="60"/>
    </location>
</feature>
<sequence length="259" mass="29217">MSAFASDRHKLIEDILHVDEKIYVTQLSEKMGVTPETIRKDLAILEKENRLTRVHGGAVKYVPPVQEPLFRQKMNVHLEEKRTIGKLASRYVQDGDTIMLDVGTTTYQLAHALAGLQRLTIVTNSLAAAEIINKSLEAKIFDGKLVMLGGMSNPEQKSVAGALTIQMLRHFQFDKVFLSCGGATMTDIFDYDLEESLVSEAVMKQGRELYLLVDSSKLNRTSFCRIGSMNELDYVVCDAPMPREWQKNKLHTLKKWISP</sequence>
<keyword evidence="2" id="KW-0238">DNA-binding</keyword>
<proteinExistence type="predicted"/>
<comment type="caution">
    <text evidence="5">The sequence shown here is derived from an EMBL/GenBank/DDBJ whole genome shotgun (WGS) entry which is preliminary data.</text>
</comment>
<gene>
    <name evidence="5" type="ORF">DET59_111116</name>
</gene>
<dbReference type="OrthoDB" id="9797223at2"/>
<dbReference type="InterPro" id="IPR014036">
    <property type="entry name" value="DeoR-like_C"/>
</dbReference>
<dbReference type="Pfam" id="PF08220">
    <property type="entry name" value="HTH_DeoR"/>
    <property type="match status" value="1"/>
</dbReference>
<evidence type="ECO:0000256" key="3">
    <source>
        <dbReference type="ARBA" id="ARBA00023163"/>
    </source>
</evidence>
<evidence type="ECO:0000259" key="4">
    <source>
        <dbReference type="PROSITE" id="PS51000"/>
    </source>
</evidence>
<dbReference type="SUPFAM" id="SSF100950">
    <property type="entry name" value="NagB/RpiA/CoA transferase-like"/>
    <property type="match status" value="1"/>
</dbReference>
<organism evidence="5 6">
    <name type="scientific">Rossellomorea aquimaris</name>
    <dbReference type="NCBI Taxonomy" id="189382"/>
    <lineage>
        <taxon>Bacteria</taxon>
        <taxon>Bacillati</taxon>
        <taxon>Bacillota</taxon>
        <taxon>Bacilli</taxon>
        <taxon>Bacillales</taxon>
        <taxon>Bacillaceae</taxon>
        <taxon>Rossellomorea</taxon>
    </lineage>
</organism>
<evidence type="ECO:0000256" key="2">
    <source>
        <dbReference type="ARBA" id="ARBA00023125"/>
    </source>
</evidence>
<dbReference type="PROSITE" id="PS51000">
    <property type="entry name" value="HTH_DEOR_2"/>
    <property type="match status" value="1"/>
</dbReference>
<dbReference type="InterPro" id="IPR050313">
    <property type="entry name" value="Carb_Metab_HTH_regulators"/>
</dbReference>
<dbReference type="InterPro" id="IPR001034">
    <property type="entry name" value="DeoR_HTH"/>
</dbReference>
<dbReference type="AlphaFoldDB" id="A0A366EKX9"/>
<dbReference type="SMART" id="SM00420">
    <property type="entry name" value="HTH_DEOR"/>
    <property type="match status" value="1"/>
</dbReference>
<dbReference type="InterPro" id="IPR037171">
    <property type="entry name" value="NagB/RpiA_transferase-like"/>
</dbReference>
<evidence type="ECO:0000313" key="6">
    <source>
        <dbReference type="Proteomes" id="UP000252118"/>
    </source>
</evidence>
<dbReference type="PANTHER" id="PTHR30363:SF44">
    <property type="entry name" value="AGA OPERON TRANSCRIPTIONAL REPRESSOR-RELATED"/>
    <property type="match status" value="1"/>
</dbReference>
<dbReference type="Gene3D" id="3.30.750.70">
    <property type="entry name" value="4-hydroxybutyrate coenzyme like domains"/>
    <property type="match status" value="1"/>
</dbReference>
<protein>
    <submittedName>
        <fullName evidence="5">DeoR family transcriptional regulator</fullName>
    </submittedName>
</protein>
<evidence type="ECO:0000256" key="1">
    <source>
        <dbReference type="ARBA" id="ARBA00023015"/>
    </source>
</evidence>
<dbReference type="Gene3D" id="1.10.10.10">
    <property type="entry name" value="Winged helix-like DNA-binding domain superfamily/Winged helix DNA-binding domain"/>
    <property type="match status" value="1"/>
</dbReference>
<dbReference type="PRINTS" id="PR00037">
    <property type="entry name" value="HTHLACR"/>
</dbReference>
<reference evidence="5 6" key="1">
    <citation type="submission" date="2018-06" db="EMBL/GenBank/DDBJ databases">
        <title>Freshwater and sediment microbial communities from various areas in North America, analyzing microbe dynamics in response to fracking.</title>
        <authorList>
            <person name="Lamendella R."/>
        </authorList>
    </citation>
    <scope>NUCLEOTIDE SEQUENCE [LARGE SCALE GENOMIC DNA]</scope>
    <source>
        <strain evidence="5 6">97B</strain>
    </source>
</reference>